<keyword evidence="4" id="KW-1185">Reference proteome</keyword>
<dbReference type="RefSeq" id="WP_167684299.1">
    <property type="nucleotide sequence ID" value="NZ_QHLQ01000010.1"/>
</dbReference>
<dbReference type="InterPro" id="IPR000620">
    <property type="entry name" value="EamA_dom"/>
</dbReference>
<feature type="transmembrane region" description="Helical" evidence="1">
    <location>
        <begin position="67"/>
        <end position="89"/>
    </location>
</feature>
<proteinExistence type="predicted"/>
<dbReference type="SUPFAM" id="SSF103481">
    <property type="entry name" value="Multidrug resistance efflux transporter EmrE"/>
    <property type="match status" value="2"/>
</dbReference>
<dbReference type="PANTHER" id="PTHR22911">
    <property type="entry name" value="ACYL-MALONYL CONDENSING ENZYME-RELATED"/>
    <property type="match status" value="1"/>
</dbReference>
<dbReference type="EMBL" id="QHLQ01000010">
    <property type="protein sequence ID" value="NIZ61662.1"/>
    <property type="molecule type" value="Genomic_DNA"/>
</dbReference>
<name>A0ABX0WAI9_9RHOB</name>
<feature type="transmembrane region" description="Helical" evidence="1">
    <location>
        <begin position="6"/>
        <end position="22"/>
    </location>
</feature>
<protein>
    <submittedName>
        <fullName evidence="3">EamA family transporter</fullName>
    </submittedName>
</protein>
<keyword evidence="1" id="KW-0472">Membrane</keyword>
<feature type="transmembrane region" description="Helical" evidence="1">
    <location>
        <begin position="183"/>
        <end position="203"/>
    </location>
</feature>
<dbReference type="Proteomes" id="UP001429564">
    <property type="component" value="Unassembled WGS sequence"/>
</dbReference>
<evidence type="ECO:0000259" key="2">
    <source>
        <dbReference type="Pfam" id="PF00892"/>
    </source>
</evidence>
<evidence type="ECO:0000256" key="1">
    <source>
        <dbReference type="SAM" id="Phobius"/>
    </source>
</evidence>
<feature type="transmembrane region" description="Helical" evidence="1">
    <location>
        <begin position="247"/>
        <end position="266"/>
    </location>
</feature>
<dbReference type="PANTHER" id="PTHR22911:SF137">
    <property type="entry name" value="SOLUTE CARRIER FAMILY 35 MEMBER G2-RELATED"/>
    <property type="match status" value="1"/>
</dbReference>
<feature type="domain" description="EamA" evidence="2">
    <location>
        <begin position="153"/>
        <end position="292"/>
    </location>
</feature>
<gene>
    <name evidence="3" type="ORF">DL239_11825</name>
</gene>
<evidence type="ECO:0000313" key="3">
    <source>
        <dbReference type="EMBL" id="NIZ61662.1"/>
    </source>
</evidence>
<dbReference type="Pfam" id="PF00892">
    <property type="entry name" value="EamA"/>
    <property type="match status" value="2"/>
</dbReference>
<accession>A0ABX0WAI9</accession>
<sequence>MPGEILVLLSALFYGAASVAIVRGQGGKSHDNGLLLSVILTAVISGFIWQKFGHVGLERFETADGRWGLLIFALAGLFSIVFGRICLYVSTERLGAVRASILRRLTPVFAVPFAFLILGTVPGVRETTGGAIVLTAVLLFFGPAGRLPSGVLSGYVWAVSSAAFYAMAYCLRSLGMESVPDPAFGTFVGALAGLVWLIARACFRSGFRNSIMWSLAQNGPWQWVAALSLSIGQMLQFFALSSASVPVVAVLGTLEVIFAAALAAILSGDGAQLNAKIILCVGLVLVGTALLVRL</sequence>
<dbReference type="InterPro" id="IPR037185">
    <property type="entry name" value="EmrE-like"/>
</dbReference>
<organism evidence="3 4">
    <name type="scientific">Parasedimentitalea denitrificans</name>
    <dbReference type="NCBI Taxonomy" id="2211118"/>
    <lineage>
        <taxon>Bacteria</taxon>
        <taxon>Pseudomonadati</taxon>
        <taxon>Pseudomonadota</taxon>
        <taxon>Alphaproteobacteria</taxon>
        <taxon>Rhodobacterales</taxon>
        <taxon>Paracoccaceae</taxon>
        <taxon>Parasedimentitalea</taxon>
    </lineage>
</organism>
<feature type="transmembrane region" description="Helical" evidence="1">
    <location>
        <begin position="127"/>
        <end position="145"/>
    </location>
</feature>
<evidence type="ECO:0000313" key="4">
    <source>
        <dbReference type="Proteomes" id="UP001429564"/>
    </source>
</evidence>
<reference evidence="3 4" key="1">
    <citation type="submission" date="2018-05" db="EMBL/GenBank/DDBJ databases">
        <authorList>
            <person name="Zhang Y.-J."/>
        </authorList>
    </citation>
    <scope>NUCLEOTIDE SEQUENCE [LARGE SCALE GENOMIC DNA]</scope>
    <source>
        <strain evidence="3 4">CY04</strain>
    </source>
</reference>
<feature type="transmembrane region" description="Helical" evidence="1">
    <location>
        <begin position="34"/>
        <end position="52"/>
    </location>
</feature>
<keyword evidence="1" id="KW-1133">Transmembrane helix</keyword>
<feature type="transmembrane region" description="Helical" evidence="1">
    <location>
        <begin position="152"/>
        <end position="171"/>
    </location>
</feature>
<feature type="transmembrane region" description="Helical" evidence="1">
    <location>
        <begin position="101"/>
        <end position="121"/>
    </location>
</feature>
<feature type="transmembrane region" description="Helical" evidence="1">
    <location>
        <begin position="273"/>
        <end position="292"/>
    </location>
</feature>
<feature type="domain" description="EamA" evidence="2">
    <location>
        <begin position="2"/>
        <end position="141"/>
    </location>
</feature>
<keyword evidence="1" id="KW-0812">Transmembrane</keyword>
<comment type="caution">
    <text evidence="3">The sequence shown here is derived from an EMBL/GenBank/DDBJ whole genome shotgun (WGS) entry which is preliminary data.</text>
</comment>